<accession>A0A8H5B652</accession>
<comment type="caution">
    <text evidence="3">The sequence shown here is derived from an EMBL/GenBank/DDBJ whole genome shotgun (WGS) entry which is preliminary data.</text>
</comment>
<proteinExistence type="predicted"/>
<reference evidence="3 4" key="1">
    <citation type="journal article" date="2020" name="ISME J.">
        <title>Uncovering the hidden diversity of litter-decomposition mechanisms in mushroom-forming fungi.</title>
        <authorList>
            <person name="Floudas D."/>
            <person name="Bentzer J."/>
            <person name="Ahren D."/>
            <person name="Johansson T."/>
            <person name="Persson P."/>
            <person name="Tunlid A."/>
        </authorList>
    </citation>
    <scope>NUCLEOTIDE SEQUENCE [LARGE SCALE GENOMIC DNA]</scope>
    <source>
        <strain evidence="3 4">CBS 175.51</strain>
    </source>
</reference>
<sequence length="407" mass="44883">MPPSTPAPKYDTEFYPDTITFLTDDNVLFDVPKRPFLTRSTLFAEEHKIGATFSFENSLTLDQNVPVNPIPLQVDAAPFQAFCKILCPRDRYQAKHTQVQWFSVLKLATAWRFNDIRQKALEKLNTPEFKLPVFDRINRGQELNISAWVTSGYTEIVTRSSPIAFDEAEKLGWQTAISLTAIRENYIRAKYGKKGSSTTLEEQITCAFQSEFDRIYLAEQHCMMPKEREQAEQVRLKKVQAEEEAKRERECERLRAELAEKEKRQKKENEDLAKKRETLKALEAASPATPKPVVAVAAKPLVLGPVKPQAEPVTFAPGSMAPNPPSGTSSSLAAAPGPSVVPQPAASAPVFPPNNSPFAALKQSTVGQGLGAFATQNTFNAGANSPFGVAPANVTQVPSSNAPFSFK</sequence>
<evidence type="ECO:0000313" key="3">
    <source>
        <dbReference type="EMBL" id="KAF5317259.1"/>
    </source>
</evidence>
<keyword evidence="4" id="KW-1185">Reference proteome</keyword>
<evidence type="ECO:0000256" key="2">
    <source>
        <dbReference type="SAM" id="MobiDB-lite"/>
    </source>
</evidence>
<dbReference type="OrthoDB" id="3193844at2759"/>
<keyword evidence="1" id="KW-0175">Coiled coil</keyword>
<feature type="coiled-coil region" evidence="1">
    <location>
        <begin position="224"/>
        <end position="285"/>
    </location>
</feature>
<feature type="compositionally biased region" description="Low complexity" evidence="2">
    <location>
        <begin position="333"/>
        <end position="348"/>
    </location>
</feature>
<dbReference type="EMBL" id="JAACJK010000219">
    <property type="protein sequence ID" value="KAF5317259.1"/>
    <property type="molecule type" value="Genomic_DNA"/>
</dbReference>
<feature type="region of interest" description="Disordered" evidence="2">
    <location>
        <begin position="314"/>
        <end position="348"/>
    </location>
</feature>
<organism evidence="3 4">
    <name type="scientific">Ephemerocybe angulata</name>
    <dbReference type="NCBI Taxonomy" id="980116"/>
    <lineage>
        <taxon>Eukaryota</taxon>
        <taxon>Fungi</taxon>
        <taxon>Dikarya</taxon>
        <taxon>Basidiomycota</taxon>
        <taxon>Agaricomycotina</taxon>
        <taxon>Agaricomycetes</taxon>
        <taxon>Agaricomycetidae</taxon>
        <taxon>Agaricales</taxon>
        <taxon>Agaricineae</taxon>
        <taxon>Psathyrellaceae</taxon>
        <taxon>Ephemerocybe</taxon>
    </lineage>
</organism>
<evidence type="ECO:0000256" key="1">
    <source>
        <dbReference type="SAM" id="Coils"/>
    </source>
</evidence>
<dbReference type="AlphaFoldDB" id="A0A8H5B652"/>
<gene>
    <name evidence="3" type="ORF">D9611_003675</name>
</gene>
<protein>
    <submittedName>
        <fullName evidence="3">Uncharacterized protein</fullName>
    </submittedName>
</protein>
<name>A0A8H5B652_9AGAR</name>
<dbReference type="Proteomes" id="UP000541558">
    <property type="component" value="Unassembled WGS sequence"/>
</dbReference>
<evidence type="ECO:0000313" key="4">
    <source>
        <dbReference type="Proteomes" id="UP000541558"/>
    </source>
</evidence>